<name>A0A5N4WQF5_9GAMM</name>
<gene>
    <name evidence="2" type="ORF">F4W09_01055</name>
</gene>
<protein>
    <submittedName>
        <fullName evidence="2">GNAT family N-acetyltransferase</fullName>
    </submittedName>
</protein>
<evidence type="ECO:0000313" key="3">
    <source>
        <dbReference type="Proteomes" id="UP000325788"/>
    </source>
</evidence>
<dbReference type="PROSITE" id="PS51186">
    <property type="entry name" value="GNAT"/>
    <property type="match status" value="1"/>
</dbReference>
<dbReference type="SUPFAM" id="SSF55729">
    <property type="entry name" value="Acyl-CoA N-acyltransferases (Nat)"/>
    <property type="match status" value="1"/>
</dbReference>
<dbReference type="Gene3D" id="3.40.630.30">
    <property type="match status" value="1"/>
</dbReference>
<dbReference type="AlphaFoldDB" id="A0A5N4WQF5"/>
<feature type="domain" description="N-acetyltransferase" evidence="1">
    <location>
        <begin position="1"/>
        <end position="147"/>
    </location>
</feature>
<dbReference type="CDD" id="cd04301">
    <property type="entry name" value="NAT_SF"/>
    <property type="match status" value="1"/>
</dbReference>
<organism evidence="2 3">
    <name type="scientific">Acinetobacter tandoii</name>
    <dbReference type="NCBI Taxonomy" id="202954"/>
    <lineage>
        <taxon>Bacteria</taxon>
        <taxon>Pseudomonadati</taxon>
        <taxon>Pseudomonadota</taxon>
        <taxon>Gammaproteobacteria</taxon>
        <taxon>Moraxellales</taxon>
        <taxon>Moraxellaceae</taxon>
        <taxon>Acinetobacter</taxon>
    </lineage>
</organism>
<dbReference type="InterPro" id="IPR000182">
    <property type="entry name" value="GNAT_dom"/>
</dbReference>
<keyword evidence="2" id="KW-0808">Transferase</keyword>
<dbReference type="EMBL" id="VXLD01000001">
    <property type="protein sequence ID" value="KAB1859741.1"/>
    <property type="molecule type" value="Genomic_DNA"/>
</dbReference>
<sequence>MIRAAKIQDIPEILHVLQESIRSCVQDHQRVESKIQAWLENKTHSNLLLWMHYNDSWIYSVNQQTVGFIMVSDTGKILLNYTLPEMQHQGIGSALLNSAISHLKLRNLQQITLDSTQTAMSFYQKHGFQIRAYATPEQHTIPMIKYI</sequence>
<dbReference type="Proteomes" id="UP000325788">
    <property type="component" value="Unassembled WGS sequence"/>
</dbReference>
<comment type="caution">
    <text evidence="2">The sequence shown here is derived from an EMBL/GenBank/DDBJ whole genome shotgun (WGS) entry which is preliminary data.</text>
</comment>
<dbReference type="GO" id="GO:0016747">
    <property type="term" value="F:acyltransferase activity, transferring groups other than amino-acyl groups"/>
    <property type="evidence" value="ECO:0007669"/>
    <property type="project" value="InterPro"/>
</dbReference>
<dbReference type="Pfam" id="PF13673">
    <property type="entry name" value="Acetyltransf_10"/>
    <property type="match status" value="1"/>
</dbReference>
<dbReference type="RefSeq" id="WP_044737395.1">
    <property type="nucleotide sequence ID" value="NZ_JBODRR010000002.1"/>
</dbReference>
<dbReference type="PANTHER" id="PTHR43451">
    <property type="entry name" value="ACETYLTRANSFERASE (GNAT) FAMILY PROTEIN"/>
    <property type="match status" value="1"/>
</dbReference>
<evidence type="ECO:0000313" key="2">
    <source>
        <dbReference type="EMBL" id="KAB1859741.1"/>
    </source>
</evidence>
<reference evidence="2 3" key="1">
    <citation type="submission" date="2019-09" db="EMBL/GenBank/DDBJ databases">
        <title>Draft genome sequence of Acinetobacter tandoii W4-4-4 isolated from environmental water sample.</title>
        <authorList>
            <person name="Wee S.K."/>
            <person name="Yan B."/>
            <person name="Mustaffa S.B."/>
            <person name="Yap E.P.H."/>
        </authorList>
    </citation>
    <scope>NUCLEOTIDE SEQUENCE [LARGE SCALE GENOMIC DNA]</scope>
    <source>
        <strain evidence="2 3">W4-4-4</strain>
    </source>
</reference>
<evidence type="ECO:0000259" key="1">
    <source>
        <dbReference type="PROSITE" id="PS51186"/>
    </source>
</evidence>
<accession>A0A5N4WQF5</accession>
<dbReference type="InterPro" id="IPR052564">
    <property type="entry name" value="N-acetyltrans/Recomb-assoc"/>
</dbReference>
<proteinExistence type="predicted"/>
<dbReference type="InterPro" id="IPR016181">
    <property type="entry name" value="Acyl_CoA_acyltransferase"/>
</dbReference>
<dbReference type="PANTHER" id="PTHR43451:SF1">
    <property type="entry name" value="ACETYLTRANSFERASE"/>
    <property type="match status" value="1"/>
</dbReference>